<dbReference type="InterPro" id="IPR008910">
    <property type="entry name" value="MSC_TM_helix"/>
</dbReference>
<dbReference type="PANTHER" id="PTHR30221">
    <property type="entry name" value="SMALL-CONDUCTANCE MECHANOSENSITIVE CHANNEL"/>
    <property type="match status" value="1"/>
</dbReference>
<keyword evidence="1" id="KW-1133">Transmembrane helix</keyword>
<feature type="transmembrane region" description="Helical" evidence="1">
    <location>
        <begin position="161"/>
        <end position="178"/>
    </location>
</feature>
<protein>
    <recommendedName>
        <fullName evidence="4">Mechanosensitive ion channel</fullName>
    </recommendedName>
</protein>
<proteinExistence type="predicted"/>
<dbReference type="GO" id="GO:0008381">
    <property type="term" value="F:mechanosensitive monoatomic ion channel activity"/>
    <property type="evidence" value="ECO:0007669"/>
    <property type="project" value="InterPro"/>
</dbReference>
<keyword evidence="1" id="KW-0812">Transmembrane</keyword>
<dbReference type="Pfam" id="PF05552">
    <property type="entry name" value="MS_channel_1st_1"/>
    <property type="match status" value="2"/>
</dbReference>
<feature type="transmembrane region" description="Helical" evidence="1">
    <location>
        <begin position="20"/>
        <end position="44"/>
    </location>
</feature>
<dbReference type="Gene3D" id="1.10.287.1260">
    <property type="match status" value="1"/>
</dbReference>
<dbReference type="KEGG" id="pef:A7E78_08415"/>
<dbReference type="Proteomes" id="UP000182517">
    <property type="component" value="Chromosome"/>
</dbReference>
<keyword evidence="3" id="KW-1185">Reference proteome</keyword>
<dbReference type="EMBL" id="CP015519">
    <property type="protein sequence ID" value="APG27853.1"/>
    <property type="molecule type" value="Genomic_DNA"/>
</dbReference>
<dbReference type="PANTHER" id="PTHR30221:SF1">
    <property type="entry name" value="SMALL-CONDUCTANCE MECHANOSENSITIVE CHANNEL"/>
    <property type="match status" value="1"/>
</dbReference>
<evidence type="ECO:0000313" key="2">
    <source>
        <dbReference type="EMBL" id="APG27853.1"/>
    </source>
</evidence>
<feature type="transmembrane region" description="Helical" evidence="1">
    <location>
        <begin position="184"/>
        <end position="206"/>
    </location>
</feature>
<feature type="transmembrane region" description="Helical" evidence="1">
    <location>
        <begin position="118"/>
        <end position="140"/>
    </location>
</feature>
<organism evidence="2 3">
    <name type="scientific">Syntrophotalea acetylenivorans</name>
    <dbReference type="NCBI Taxonomy" id="1842532"/>
    <lineage>
        <taxon>Bacteria</taxon>
        <taxon>Pseudomonadati</taxon>
        <taxon>Thermodesulfobacteriota</taxon>
        <taxon>Desulfuromonadia</taxon>
        <taxon>Desulfuromonadales</taxon>
        <taxon>Syntrophotaleaceae</taxon>
        <taxon>Syntrophotalea</taxon>
    </lineage>
</organism>
<dbReference type="InterPro" id="IPR045275">
    <property type="entry name" value="MscS_archaea/bacteria_type"/>
</dbReference>
<dbReference type="RefSeq" id="WP_072283817.1">
    <property type="nucleotide sequence ID" value="NZ_CP015519.1"/>
</dbReference>
<reference evidence="2 3" key="1">
    <citation type="journal article" date="2017" name="Genome Announc.">
        <title>Complete Genome Sequences of Two Acetylene-Fermenting Pelobacter acetylenicus Strains.</title>
        <authorList>
            <person name="Sutton J.M."/>
            <person name="Baesman S.M."/>
            <person name="Fierst J.L."/>
            <person name="Poret-Peterson A.T."/>
            <person name="Oremland R.S."/>
            <person name="Dunlap D.S."/>
            <person name="Akob D.M."/>
        </authorList>
    </citation>
    <scope>NUCLEOTIDE SEQUENCE [LARGE SCALE GENOMIC DNA]</scope>
    <source>
        <strain evidence="2 3">SFB93</strain>
    </source>
</reference>
<dbReference type="STRING" id="1842532.A7E78_08415"/>
<keyword evidence="1" id="KW-0472">Membrane</keyword>
<feature type="transmembrane region" description="Helical" evidence="1">
    <location>
        <begin position="86"/>
        <end position="106"/>
    </location>
</feature>
<evidence type="ECO:0008006" key="4">
    <source>
        <dbReference type="Google" id="ProtNLM"/>
    </source>
</evidence>
<sequence length="279" mass="30186">MPWNSDFWTEHVGKILVTDIMKWLPMLGAALVLLLVGWLAARLAQFAVGEILKRLGLDRLGEKAGAARLLQDLSMDASVSRLLARLIYWLVLLVFVLAAAESLGLQGMSTTLQSVVDYLPKVLAAMLILLLGGLIARLVGNTLGAMADRSGIRGGLALGQASRYIILVFVGVLALEQLGVQTALLVSFATVLITALMLALALSFGWGSRELARCIMAGFHLREVFLVGQILQVRGHRGRLTAIGPIKTMLETELGRVSLPNYVFTEEEVVILPEEESDG</sequence>
<dbReference type="OrthoDB" id="6225269at2"/>
<gene>
    <name evidence="2" type="ORF">A7E78_08415</name>
</gene>
<name>A0A1L3GPM2_9BACT</name>
<evidence type="ECO:0000313" key="3">
    <source>
        <dbReference type="Proteomes" id="UP000182517"/>
    </source>
</evidence>
<evidence type="ECO:0000256" key="1">
    <source>
        <dbReference type="SAM" id="Phobius"/>
    </source>
</evidence>
<dbReference type="AlphaFoldDB" id="A0A1L3GPM2"/>
<accession>A0A1L3GPM2</accession>